<dbReference type="InterPro" id="IPR005081">
    <property type="entry name" value="SpoIIGA"/>
</dbReference>
<feature type="transmembrane region" description="Helical" evidence="1">
    <location>
        <begin position="126"/>
        <end position="146"/>
    </location>
</feature>
<evidence type="ECO:0000313" key="3">
    <source>
        <dbReference type="Proteomes" id="UP000287361"/>
    </source>
</evidence>
<accession>A0A401LF74</accession>
<keyword evidence="1" id="KW-0812">Transmembrane</keyword>
<dbReference type="RefSeq" id="WP_118582391.1">
    <property type="nucleotide sequence ID" value="NZ_DAVZTY010000171.1"/>
</dbReference>
<name>A0A401LF74_9FIRM</name>
<keyword evidence="3" id="KW-1185">Reference proteome</keyword>
<dbReference type="OrthoDB" id="2690199at2"/>
<dbReference type="EMBL" id="BHVZ01000010">
    <property type="protein sequence ID" value="GCB30122.1"/>
    <property type="molecule type" value="Genomic_DNA"/>
</dbReference>
<proteinExistence type="predicted"/>
<feature type="transmembrane region" description="Helical" evidence="1">
    <location>
        <begin position="38"/>
        <end position="55"/>
    </location>
</feature>
<dbReference type="GO" id="GO:0030436">
    <property type="term" value="P:asexual sporulation"/>
    <property type="evidence" value="ECO:0007669"/>
    <property type="project" value="InterPro"/>
</dbReference>
<evidence type="ECO:0008006" key="4">
    <source>
        <dbReference type="Google" id="ProtNLM"/>
    </source>
</evidence>
<dbReference type="GO" id="GO:0006508">
    <property type="term" value="P:proteolysis"/>
    <property type="evidence" value="ECO:0007669"/>
    <property type="project" value="InterPro"/>
</dbReference>
<feature type="transmembrane region" description="Helical" evidence="1">
    <location>
        <begin position="61"/>
        <end position="77"/>
    </location>
</feature>
<dbReference type="AlphaFoldDB" id="A0A401LF74"/>
<sequence>MEPKIYIDIVFPVTWGMDAFLLWMAGRILGLRRKRWRFALGGLFAAVCDCAWLFFLQRSGGALFSLLLLAGGVFIAYTPKSGKIFLRLIGTTLLSSFLLGGGAQLLFTFTQAQRLFGQGLIVEQIYPWWLLPWAVLLAYVLLKLGAGWMETHICRRREFCTAAVFRQGRCAEVRVLIDTGNGLKQADDRGVAILEMQAVLPLFSAEEGVRLLSGSREGLEWLAFSSLGNPDGRLWGIRAEKLILFFGGKSICHRDIFVGIAEEAFTGSYEGIVPPSLWKEDSE</sequence>
<protein>
    <recommendedName>
        <fullName evidence="4">Sporulation sigma-E factor-processing peptidase</fullName>
    </recommendedName>
</protein>
<evidence type="ECO:0000256" key="1">
    <source>
        <dbReference type="SAM" id="Phobius"/>
    </source>
</evidence>
<keyword evidence="1" id="KW-1133">Transmembrane helix</keyword>
<gene>
    <name evidence="2" type="ORF">KGMB03357_17830</name>
</gene>
<evidence type="ECO:0000313" key="2">
    <source>
        <dbReference type="EMBL" id="GCB30122.1"/>
    </source>
</evidence>
<dbReference type="GeneID" id="86194797"/>
<dbReference type="Proteomes" id="UP000287361">
    <property type="component" value="Unassembled WGS sequence"/>
</dbReference>
<organism evidence="2 3">
    <name type="scientific">Anaerotignum faecicola</name>
    <dbReference type="NCBI Taxonomy" id="2358141"/>
    <lineage>
        <taxon>Bacteria</taxon>
        <taxon>Bacillati</taxon>
        <taxon>Bacillota</taxon>
        <taxon>Clostridia</taxon>
        <taxon>Lachnospirales</taxon>
        <taxon>Anaerotignaceae</taxon>
        <taxon>Anaerotignum</taxon>
    </lineage>
</organism>
<dbReference type="GO" id="GO:0004190">
    <property type="term" value="F:aspartic-type endopeptidase activity"/>
    <property type="evidence" value="ECO:0007669"/>
    <property type="project" value="InterPro"/>
</dbReference>
<dbReference type="Pfam" id="PF03419">
    <property type="entry name" value="Peptidase_U4"/>
    <property type="match status" value="1"/>
</dbReference>
<reference evidence="2 3" key="1">
    <citation type="submission" date="2018-10" db="EMBL/GenBank/DDBJ databases">
        <title>Draft Genome Sequence of Anaerotignum sp. KCTC 15736.</title>
        <authorList>
            <person name="Choi S.H."/>
            <person name="Kim J.S."/>
            <person name="Kang S.W."/>
            <person name="Lee J.S."/>
            <person name="Park S.H."/>
        </authorList>
    </citation>
    <scope>NUCLEOTIDE SEQUENCE [LARGE SCALE GENOMIC DNA]</scope>
    <source>
        <strain evidence="2 3">KCTC 15736</strain>
    </source>
</reference>
<feature type="transmembrane region" description="Helical" evidence="1">
    <location>
        <begin position="84"/>
        <end position="106"/>
    </location>
</feature>
<keyword evidence="1" id="KW-0472">Membrane</keyword>
<feature type="transmembrane region" description="Helical" evidence="1">
    <location>
        <begin position="6"/>
        <end position="26"/>
    </location>
</feature>
<comment type="caution">
    <text evidence="2">The sequence shown here is derived from an EMBL/GenBank/DDBJ whole genome shotgun (WGS) entry which is preliminary data.</text>
</comment>